<sequence length="337" mass="36452">MKMVAVIERLKDLYPGTGKGTGEPGNNTGLWALYKKEMGDNIHSRRFLLILALVVIAGFASLYGALGNISSAAEDGEFIFLKLFTTSGSSIPSFVSFIAILGPFVGLALGFDAINGERNSGTLNRLLSQPIYRDSVINGKFLAGAATIFIMVLAMGGMVSAIGLLAIGIPPSIEEVGRILVFLLFTGVYICFWLALSLLFSVICRHAATSALAVIACWLFFTIFMSLLAGIIASALYPVDGYMALFNTVDNYKWNMYLNRISPYYLYGEAVTTILNPGVRSIGLVTTSQLEGAVAGYLPFGQSLLLVWPHLTAMLALTLAVFTISYLKFMNQEIRAN</sequence>
<dbReference type="Proteomes" id="UP000823910">
    <property type="component" value="Unassembled WGS sequence"/>
</dbReference>
<dbReference type="GO" id="GO:0005886">
    <property type="term" value="C:plasma membrane"/>
    <property type="evidence" value="ECO:0007669"/>
    <property type="project" value="UniProtKB-SubCell"/>
</dbReference>
<feature type="transmembrane region" description="Helical" evidence="1">
    <location>
        <begin position="90"/>
        <end position="111"/>
    </location>
</feature>
<keyword evidence="1" id="KW-0812">Transmembrane</keyword>
<gene>
    <name evidence="2" type="ORF">H9704_07630</name>
</gene>
<name>A0A9D2SI32_9FIRM</name>
<organism evidence="2 3">
    <name type="scientific">Candidatus Enterocloster excrementipullorum</name>
    <dbReference type="NCBI Taxonomy" id="2838559"/>
    <lineage>
        <taxon>Bacteria</taxon>
        <taxon>Bacillati</taxon>
        <taxon>Bacillota</taxon>
        <taxon>Clostridia</taxon>
        <taxon>Lachnospirales</taxon>
        <taxon>Lachnospiraceae</taxon>
        <taxon>Enterocloster</taxon>
    </lineage>
</organism>
<reference evidence="2" key="2">
    <citation type="submission" date="2021-04" db="EMBL/GenBank/DDBJ databases">
        <authorList>
            <person name="Gilroy R."/>
        </authorList>
    </citation>
    <scope>NUCLEOTIDE SEQUENCE</scope>
    <source>
        <strain evidence="2">CHK180-15479</strain>
    </source>
</reference>
<feature type="transmembrane region" description="Helical" evidence="1">
    <location>
        <begin position="141"/>
        <end position="167"/>
    </location>
</feature>
<dbReference type="Pfam" id="PF12679">
    <property type="entry name" value="ABC2_membrane_2"/>
    <property type="match status" value="1"/>
</dbReference>
<reference evidence="2" key="1">
    <citation type="journal article" date="2021" name="PeerJ">
        <title>Extensive microbial diversity within the chicken gut microbiome revealed by metagenomics and culture.</title>
        <authorList>
            <person name="Gilroy R."/>
            <person name="Ravi A."/>
            <person name="Getino M."/>
            <person name="Pursley I."/>
            <person name="Horton D.L."/>
            <person name="Alikhan N.F."/>
            <person name="Baker D."/>
            <person name="Gharbi K."/>
            <person name="Hall N."/>
            <person name="Watson M."/>
            <person name="Adriaenssens E.M."/>
            <person name="Foster-Nyarko E."/>
            <person name="Jarju S."/>
            <person name="Secka A."/>
            <person name="Antonio M."/>
            <person name="Oren A."/>
            <person name="Chaudhuri R.R."/>
            <person name="La Ragione R."/>
            <person name="Hildebrand F."/>
            <person name="Pallen M.J."/>
        </authorList>
    </citation>
    <scope>NUCLEOTIDE SEQUENCE</scope>
    <source>
        <strain evidence="2">CHK180-15479</strain>
    </source>
</reference>
<evidence type="ECO:0000313" key="3">
    <source>
        <dbReference type="Proteomes" id="UP000823910"/>
    </source>
</evidence>
<protein>
    <submittedName>
        <fullName evidence="2">ABC transporter permease</fullName>
    </submittedName>
</protein>
<comment type="caution">
    <text evidence="2">The sequence shown here is derived from an EMBL/GenBank/DDBJ whole genome shotgun (WGS) entry which is preliminary data.</text>
</comment>
<dbReference type="AlphaFoldDB" id="A0A9D2SI32"/>
<feature type="transmembrane region" description="Helical" evidence="1">
    <location>
        <begin position="307"/>
        <end position="327"/>
    </location>
</feature>
<evidence type="ECO:0000256" key="1">
    <source>
        <dbReference type="SAM" id="Phobius"/>
    </source>
</evidence>
<dbReference type="PANTHER" id="PTHR43471:SF14">
    <property type="entry name" value="ABC-2 TYPE TRANSPORT SYSTEM PERMEASE PROTEIN"/>
    <property type="match status" value="1"/>
</dbReference>
<feature type="transmembrane region" description="Helical" evidence="1">
    <location>
        <begin position="179"/>
        <end position="200"/>
    </location>
</feature>
<feature type="transmembrane region" description="Helical" evidence="1">
    <location>
        <begin position="212"/>
        <end position="237"/>
    </location>
</feature>
<dbReference type="GO" id="GO:0140359">
    <property type="term" value="F:ABC-type transporter activity"/>
    <property type="evidence" value="ECO:0007669"/>
    <property type="project" value="InterPro"/>
</dbReference>
<keyword evidence="1" id="KW-0472">Membrane</keyword>
<dbReference type="PANTHER" id="PTHR43471">
    <property type="entry name" value="ABC TRANSPORTER PERMEASE"/>
    <property type="match status" value="1"/>
</dbReference>
<accession>A0A9D2SI32</accession>
<keyword evidence="1" id="KW-1133">Transmembrane helix</keyword>
<proteinExistence type="predicted"/>
<dbReference type="EMBL" id="DWWT01000031">
    <property type="protein sequence ID" value="HJC06009.1"/>
    <property type="molecule type" value="Genomic_DNA"/>
</dbReference>
<feature type="transmembrane region" description="Helical" evidence="1">
    <location>
        <begin position="47"/>
        <end position="70"/>
    </location>
</feature>
<evidence type="ECO:0000313" key="2">
    <source>
        <dbReference type="EMBL" id="HJC06009.1"/>
    </source>
</evidence>